<dbReference type="InterPro" id="IPR001807">
    <property type="entry name" value="ClC"/>
</dbReference>
<dbReference type="EMBL" id="BSPQ01000019">
    <property type="protein sequence ID" value="GLS92176.1"/>
    <property type="molecule type" value="Genomic_DNA"/>
</dbReference>
<dbReference type="NCBIfam" id="NF003640">
    <property type="entry name" value="PRK05277.1"/>
    <property type="match status" value="1"/>
</dbReference>
<feature type="region of interest" description="Disordered" evidence="8">
    <location>
        <begin position="453"/>
        <end position="472"/>
    </location>
</feature>
<evidence type="ECO:0000256" key="2">
    <source>
        <dbReference type="ARBA" id="ARBA00022448"/>
    </source>
</evidence>
<feature type="transmembrane region" description="Helical" evidence="9">
    <location>
        <begin position="72"/>
        <end position="91"/>
    </location>
</feature>
<dbReference type="SUPFAM" id="SSF81340">
    <property type="entry name" value="Clc chloride channel"/>
    <property type="match status" value="1"/>
</dbReference>
<comment type="subcellular location">
    <subcellularLocation>
        <location evidence="1">Membrane</location>
        <topology evidence="1">Multi-pass membrane protein</topology>
    </subcellularLocation>
</comment>
<evidence type="ECO:0000256" key="8">
    <source>
        <dbReference type="SAM" id="MobiDB-lite"/>
    </source>
</evidence>
<evidence type="ECO:0000313" key="10">
    <source>
        <dbReference type="EMBL" id="GLS92176.1"/>
    </source>
</evidence>
<evidence type="ECO:0000256" key="6">
    <source>
        <dbReference type="ARBA" id="ARBA00023136"/>
    </source>
</evidence>
<protein>
    <submittedName>
        <fullName evidence="10">ClC family H(+)/Cl(-) exchange transporter</fullName>
    </submittedName>
</protein>
<feature type="transmembrane region" description="Helical" evidence="9">
    <location>
        <begin position="245"/>
        <end position="262"/>
    </location>
</feature>
<name>A0ABQ6E595_9GAMM</name>
<evidence type="ECO:0000256" key="5">
    <source>
        <dbReference type="ARBA" id="ARBA00023065"/>
    </source>
</evidence>
<keyword evidence="7" id="KW-0868">Chloride</keyword>
<dbReference type="PANTHER" id="PTHR45711">
    <property type="entry name" value="CHLORIDE CHANNEL PROTEIN"/>
    <property type="match status" value="1"/>
</dbReference>
<accession>A0ABQ6E595</accession>
<feature type="transmembrane region" description="Helical" evidence="9">
    <location>
        <begin position="170"/>
        <end position="194"/>
    </location>
</feature>
<dbReference type="RefSeq" id="WP_284205270.1">
    <property type="nucleotide sequence ID" value="NZ_BSPQ01000019.1"/>
</dbReference>
<feature type="transmembrane region" description="Helical" evidence="9">
    <location>
        <begin position="321"/>
        <end position="342"/>
    </location>
</feature>
<proteinExistence type="predicted"/>
<dbReference type="Gene3D" id="1.10.3080.10">
    <property type="entry name" value="Clc chloride channel"/>
    <property type="match status" value="1"/>
</dbReference>
<evidence type="ECO:0000256" key="7">
    <source>
        <dbReference type="ARBA" id="ARBA00023214"/>
    </source>
</evidence>
<keyword evidence="5" id="KW-0406">Ion transport</keyword>
<dbReference type="CDD" id="cd01031">
    <property type="entry name" value="EriC"/>
    <property type="match status" value="1"/>
</dbReference>
<organism evidence="10 11">
    <name type="scientific">Psychromonas marina</name>
    <dbReference type="NCBI Taxonomy" id="88364"/>
    <lineage>
        <taxon>Bacteria</taxon>
        <taxon>Pseudomonadati</taxon>
        <taxon>Pseudomonadota</taxon>
        <taxon>Gammaproteobacteria</taxon>
        <taxon>Alteromonadales</taxon>
        <taxon>Psychromonadaceae</taxon>
        <taxon>Psychromonas</taxon>
    </lineage>
</organism>
<keyword evidence="3 9" id="KW-0812">Transmembrane</keyword>
<keyword evidence="11" id="KW-1185">Reference proteome</keyword>
<gene>
    <name evidence="10" type="ORF">GCM10007916_32460</name>
</gene>
<sequence length="472" mass="51179">MQKNISSLFISSINRFIERFFTRKSSALIIWLSVFIGILAGGMSALFDHGIIWISELRLSFIEYYSDSTTPMWLVAIPISSLMAGLAFYITHRFAPEAGGSGIPEIEGAMEGMRPVRWKRVIPVKFFGGLLALGSGMVLGREGPSVQLGANLGRMISDIFKVDKVDAQALLAAGAAGGLAAAFNAPLAGIMFVIEEMRSQFNYNLTSTKSVFMSAIMATIVMRLITSQDAVVTVTSYSHPSLMSLWLYLLLGFCFGVVGILFNKMILATQDMYLFIHQNQRWRFVAIGLFLGAVFGGLSIVEPDIAFSGMELIPHVEGGHYLMGGLMILFLFRLIATLLSFGSGAPGGVFAPTLALGTLFGMLFGLAAQSLFPHLVTDAGTFAIAGMGGLFAATVRAPITGILLVIEMTSNYEMILPLIVTCLGATMVAQSLGGRPIYTQLLERTMKLSMRRKRQETTRKALSRVAPTDPKE</sequence>
<evidence type="ECO:0000256" key="4">
    <source>
        <dbReference type="ARBA" id="ARBA00022989"/>
    </source>
</evidence>
<evidence type="ECO:0000313" key="11">
    <source>
        <dbReference type="Proteomes" id="UP001157353"/>
    </source>
</evidence>
<dbReference type="Pfam" id="PF00654">
    <property type="entry name" value="Voltage_CLC"/>
    <property type="match status" value="1"/>
</dbReference>
<reference evidence="11" key="1">
    <citation type="journal article" date="2019" name="Int. J. Syst. Evol. Microbiol.">
        <title>The Global Catalogue of Microorganisms (GCM) 10K type strain sequencing project: providing services to taxonomists for standard genome sequencing and annotation.</title>
        <authorList>
            <consortium name="The Broad Institute Genomics Platform"/>
            <consortium name="The Broad Institute Genome Sequencing Center for Infectious Disease"/>
            <person name="Wu L."/>
            <person name="Ma J."/>
        </authorList>
    </citation>
    <scope>NUCLEOTIDE SEQUENCE [LARGE SCALE GENOMIC DNA]</scope>
    <source>
        <strain evidence="11">NBRC 103166</strain>
    </source>
</reference>
<feature type="transmembrane region" description="Helical" evidence="9">
    <location>
        <begin position="28"/>
        <end position="52"/>
    </location>
</feature>
<feature type="transmembrane region" description="Helical" evidence="9">
    <location>
        <begin position="349"/>
        <end position="372"/>
    </location>
</feature>
<dbReference type="PRINTS" id="PR00762">
    <property type="entry name" value="CLCHANNEL"/>
</dbReference>
<evidence type="ECO:0000256" key="3">
    <source>
        <dbReference type="ARBA" id="ARBA00022692"/>
    </source>
</evidence>
<feature type="transmembrane region" description="Helical" evidence="9">
    <location>
        <begin position="384"/>
        <end position="406"/>
    </location>
</feature>
<dbReference type="InterPro" id="IPR014743">
    <property type="entry name" value="Cl-channel_core"/>
</dbReference>
<feature type="transmembrane region" description="Helical" evidence="9">
    <location>
        <begin position="282"/>
        <end position="301"/>
    </location>
</feature>
<evidence type="ECO:0000256" key="9">
    <source>
        <dbReference type="SAM" id="Phobius"/>
    </source>
</evidence>
<comment type="caution">
    <text evidence="10">The sequence shown here is derived from an EMBL/GenBank/DDBJ whole genome shotgun (WGS) entry which is preliminary data.</text>
</comment>
<dbReference type="PANTHER" id="PTHR45711:SF6">
    <property type="entry name" value="CHLORIDE CHANNEL PROTEIN"/>
    <property type="match status" value="1"/>
</dbReference>
<feature type="transmembrane region" description="Helical" evidence="9">
    <location>
        <begin position="122"/>
        <end position="140"/>
    </location>
</feature>
<evidence type="ECO:0000256" key="1">
    <source>
        <dbReference type="ARBA" id="ARBA00004141"/>
    </source>
</evidence>
<keyword evidence="2" id="KW-0813">Transport</keyword>
<keyword evidence="4 9" id="KW-1133">Transmembrane helix</keyword>
<dbReference type="Proteomes" id="UP001157353">
    <property type="component" value="Unassembled WGS sequence"/>
</dbReference>
<feature type="transmembrane region" description="Helical" evidence="9">
    <location>
        <begin position="418"/>
        <end position="438"/>
    </location>
</feature>
<keyword evidence="6 9" id="KW-0472">Membrane</keyword>
<feature type="transmembrane region" description="Helical" evidence="9">
    <location>
        <begin position="206"/>
        <end position="225"/>
    </location>
</feature>